<dbReference type="Pfam" id="PF14340">
    <property type="entry name" value="DUF4395"/>
    <property type="match status" value="1"/>
</dbReference>
<sequence length="141" mass="14561">MTGIDPRGPRFTASVTAVLLVAALLTPPAVAGTLVAIQLLFFLSGVLLGVQHTPTGLLFRSLVRPRLSPPADLEDPRPPRFAQGVGLVFTAVALTGYLSGATLLGQVAVGLALVAALLNAVIGLCLGCELYLLGLRVARRP</sequence>
<feature type="domain" description="DUF4395" evidence="2">
    <location>
        <begin position="4"/>
        <end position="134"/>
    </location>
</feature>
<name>A0ABP7IVJ5_9ACTN</name>
<feature type="transmembrane region" description="Helical" evidence="1">
    <location>
        <begin position="110"/>
        <end position="133"/>
    </location>
</feature>
<dbReference type="InterPro" id="IPR025508">
    <property type="entry name" value="DUF4395"/>
</dbReference>
<keyword evidence="1" id="KW-1133">Transmembrane helix</keyword>
<feature type="transmembrane region" description="Helical" evidence="1">
    <location>
        <begin position="84"/>
        <end position="104"/>
    </location>
</feature>
<keyword evidence="1" id="KW-0812">Transmembrane</keyword>
<keyword evidence="4" id="KW-1185">Reference proteome</keyword>
<evidence type="ECO:0000313" key="3">
    <source>
        <dbReference type="EMBL" id="GAA3828173.1"/>
    </source>
</evidence>
<dbReference type="EMBL" id="BAABAH010000013">
    <property type="protein sequence ID" value="GAA3828173.1"/>
    <property type="molecule type" value="Genomic_DNA"/>
</dbReference>
<proteinExistence type="predicted"/>
<reference evidence="4" key="1">
    <citation type="journal article" date="2019" name="Int. J. Syst. Evol. Microbiol.">
        <title>The Global Catalogue of Microorganisms (GCM) 10K type strain sequencing project: providing services to taxonomists for standard genome sequencing and annotation.</title>
        <authorList>
            <consortium name="The Broad Institute Genomics Platform"/>
            <consortium name="The Broad Institute Genome Sequencing Center for Infectious Disease"/>
            <person name="Wu L."/>
            <person name="Ma J."/>
        </authorList>
    </citation>
    <scope>NUCLEOTIDE SEQUENCE [LARGE SCALE GENOMIC DNA]</scope>
    <source>
        <strain evidence="4">JCM 16953</strain>
    </source>
</reference>
<dbReference type="Proteomes" id="UP001501821">
    <property type="component" value="Unassembled WGS sequence"/>
</dbReference>
<gene>
    <name evidence="3" type="ORF">GCM10022242_31970</name>
</gene>
<comment type="caution">
    <text evidence="3">The sequence shown here is derived from an EMBL/GenBank/DDBJ whole genome shotgun (WGS) entry which is preliminary data.</text>
</comment>
<evidence type="ECO:0000256" key="1">
    <source>
        <dbReference type="SAM" id="Phobius"/>
    </source>
</evidence>
<protein>
    <submittedName>
        <fullName evidence="3">DUF4395 domain-containing protein</fullName>
    </submittedName>
</protein>
<keyword evidence="1" id="KW-0472">Membrane</keyword>
<evidence type="ECO:0000259" key="2">
    <source>
        <dbReference type="Pfam" id="PF14340"/>
    </source>
</evidence>
<dbReference type="RefSeq" id="WP_344777258.1">
    <property type="nucleotide sequence ID" value="NZ_BAABAH010000013.1"/>
</dbReference>
<evidence type="ECO:0000313" key="4">
    <source>
        <dbReference type="Proteomes" id="UP001501821"/>
    </source>
</evidence>
<organism evidence="3 4">
    <name type="scientific">Nocardioides panacisoli</name>
    <dbReference type="NCBI Taxonomy" id="627624"/>
    <lineage>
        <taxon>Bacteria</taxon>
        <taxon>Bacillati</taxon>
        <taxon>Actinomycetota</taxon>
        <taxon>Actinomycetes</taxon>
        <taxon>Propionibacteriales</taxon>
        <taxon>Nocardioidaceae</taxon>
        <taxon>Nocardioides</taxon>
    </lineage>
</organism>
<accession>A0ABP7IVJ5</accession>